<feature type="binding site" evidence="12">
    <location>
        <begin position="61"/>
        <end position="65"/>
    </location>
    <ligand>
        <name>FMN</name>
        <dbReference type="ChEBI" id="CHEBI:58210"/>
    </ligand>
</feature>
<name>A0ABN6FUG5_9GAMM</name>
<dbReference type="NCBIfam" id="NF003644">
    <property type="entry name" value="PRK05286.1-1"/>
    <property type="match status" value="1"/>
</dbReference>
<evidence type="ECO:0000256" key="1">
    <source>
        <dbReference type="ARBA" id="ARBA00003125"/>
    </source>
</evidence>
<comment type="subunit">
    <text evidence="12">Monomer.</text>
</comment>
<proteinExistence type="inferred from homology"/>
<accession>A0ABN6FUG5</accession>
<dbReference type="EC" id="1.3.5.2" evidence="12"/>
<protein>
    <recommendedName>
        <fullName evidence="12">Dihydroorotate dehydrogenase (quinone)</fullName>
        <ecNumber evidence="12">1.3.5.2</ecNumber>
    </recommendedName>
    <alternativeName>
        <fullName evidence="12">DHOdehase</fullName>
        <shortName evidence="12">DHOD</shortName>
        <shortName evidence="12">DHODase</shortName>
    </alternativeName>
    <alternativeName>
        <fullName evidence="12">Dihydroorotate oxidase</fullName>
    </alternativeName>
</protein>
<comment type="pathway">
    <text evidence="3 12">Pyrimidine metabolism; UMP biosynthesis via de novo pathway; orotate from (S)-dihydroorotate (quinone route): step 1/1.</text>
</comment>
<sequence length="352" mass="37593">MYGLARPFLFGLDAERAHALGLSALEAAYRTGTNPLLARAPKPLAVKVFGLQFPNPVGLAAGLDKNGAHIDALMALGFGFVEVGTTTPRPQAGNPKPRMFRLPSQRAIINRLGFNNDGVDALVANVSRARRRGGLLGINIGKNKDTPNESAESDYLFCLERVYPLADYITVNISSPNTAGLRELQEEQQLRRLVGTLREAQERLGAQHGRRVPMLVKIAPDLSDEDIDAAGRVLSDLEVDGVIATNTTVSRFGLEHVRHADQAGGLSGEPLMGRSTLVLRKLRTRLPEHIPLVGVGGILSGADAAAKAAAGASLVQVYTGLIYRGPALIGESVDAMRRRKEAPSRGNLPPDA</sequence>
<feature type="binding site" evidence="12">
    <location>
        <position position="172"/>
    </location>
    <ligand>
        <name>substrate</name>
    </ligand>
</feature>
<dbReference type="RefSeq" id="WP_213434276.1">
    <property type="nucleotide sequence ID" value="NZ_AP024545.1"/>
</dbReference>
<dbReference type="Gene3D" id="3.20.20.70">
    <property type="entry name" value="Aldolase class I"/>
    <property type="match status" value="1"/>
</dbReference>
<dbReference type="SUPFAM" id="SSF51395">
    <property type="entry name" value="FMN-linked oxidoreductases"/>
    <property type="match status" value="1"/>
</dbReference>
<feature type="binding site" evidence="12">
    <location>
        <position position="172"/>
    </location>
    <ligand>
        <name>FMN</name>
        <dbReference type="ChEBI" id="CHEBI:58210"/>
    </ligand>
</feature>
<dbReference type="PROSITE" id="PS00911">
    <property type="entry name" value="DHODEHASE_1"/>
    <property type="match status" value="1"/>
</dbReference>
<dbReference type="InterPro" id="IPR005719">
    <property type="entry name" value="Dihydroorotate_DH_2"/>
</dbReference>
<feature type="binding site" evidence="12">
    <location>
        <position position="139"/>
    </location>
    <ligand>
        <name>FMN</name>
        <dbReference type="ChEBI" id="CHEBI:58210"/>
    </ligand>
</feature>
<feature type="binding site" evidence="12">
    <location>
        <begin position="110"/>
        <end position="114"/>
    </location>
    <ligand>
        <name>substrate</name>
    </ligand>
</feature>
<dbReference type="NCBIfam" id="NF003646">
    <property type="entry name" value="PRK05286.1-4"/>
    <property type="match status" value="1"/>
</dbReference>
<evidence type="ECO:0000256" key="3">
    <source>
        <dbReference type="ARBA" id="ARBA00005161"/>
    </source>
</evidence>
<dbReference type="Pfam" id="PF01180">
    <property type="entry name" value="DHO_dh"/>
    <property type="match status" value="1"/>
</dbReference>
<feature type="binding site" evidence="12">
    <location>
        <begin position="318"/>
        <end position="319"/>
    </location>
    <ligand>
        <name>FMN</name>
        <dbReference type="ChEBI" id="CHEBI:58210"/>
    </ligand>
</feature>
<feature type="binding site" evidence="12">
    <location>
        <position position="85"/>
    </location>
    <ligand>
        <name>FMN</name>
        <dbReference type="ChEBI" id="CHEBI:58210"/>
    </ligand>
</feature>
<evidence type="ECO:0000256" key="9">
    <source>
        <dbReference type="ARBA" id="ARBA00023002"/>
    </source>
</evidence>
<evidence type="ECO:0000256" key="5">
    <source>
        <dbReference type="ARBA" id="ARBA00022475"/>
    </source>
</evidence>
<keyword evidence="10 12" id="KW-0472">Membrane</keyword>
<dbReference type="PROSITE" id="PS00912">
    <property type="entry name" value="DHODEHASE_2"/>
    <property type="match status" value="1"/>
</dbReference>
<feature type="binding site" evidence="12">
    <location>
        <position position="177"/>
    </location>
    <ligand>
        <name>substrate</name>
    </ligand>
</feature>
<comment type="function">
    <text evidence="1 12">Catalyzes the conversion of dihydroorotate to orotate with quinone as electron acceptor.</text>
</comment>
<keyword evidence="7 12" id="KW-0288">FMN</keyword>
<evidence type="ECO:0000256" key="2">
    <source>
        <dbReference type="ARBA" id="ARBA00004370"/>
    </source>
</evidence>
<evidence type="ECO:0000256" key="10">
    <source>
        <dbReference type="ARBA" id="ARBA00023136"/>
    </source>
</evidence>
<comment type="similarity">
    <text evidence="4 12">Belongs to the dihydroorotate dehydrogenase family. Type 2 subfamily.</text>
</comment>
<feature type="domain" description="Dihydroorotate dehydrogenase catalytic" evidence="13">
    <location>
        <begin position="44"/>
        <end position="329"/>
    </location>
</feature>
<comment type="catalytic activity">
    <reaction evidence="11 12">
        <text>(S)-dihydroorotate + a quinone = orotate + a quinol</text>
        <dbReference type="Rhea" id="RHEA:30187"/>
        <dbReference type="ChEBI" id="CHEBI:24646"/>
        <dbReference type="ChEBI" id="CHEBI:30839"/>
        <dbReference type="ChEBI" id="CHEBI:30864"/>
        <dbReference type="ChEBI" id="CHEBI:132124"/>
        <dbReference type="EC" id="1.3.5.2"/>
    </reaction>
</comment>
<evidence type="ECO:0000313" key="14">
    <source>
        <dbReference type="EMBL" id="BCT93352.1"/>
    </source>
</evidence>
<keyword evidence="5 12" id="KW-1003">Cell membrane</keyword>
<dbReference type="NCBIfam" id="NF003645">
    <property type="entry name" value="PRK05286.1-2"/>
    <property type="match status" value="1"/>
</dbReference>
<keyword evidence="8 12" id="KW-0665">Pyrimidine biosynthesis</keyword>
<feature type="binding site" evidence="12">
    <location>
        <position position="65"/>
    </location>
    <ligand>
        <name>substrate</name>
    </ligand>
</feature>
<feature type="binding site" evidence="12">
    <location>
        <position position="245"/>
    </location>
    <ligand>
        <name>FMN</name>
        <dbReference type="ChEBI" id="CHEBI:58210"/>
    </ligand>
</feature>
<evidence type="ECO:0000313" key="15">
    <source>
        <dbReference type="Proteomes" id="UP000681317"/>
    </source>
</evidence>
<reference evidence="14 15" key="1">
    <citation type="submission" date="2021-03" db="EMBL/GenBank/DDBJ databases">
        <title>Complete Genome Sequences of Two Lysobacter Strains Isolated from Sea Water (Lysobacter caseinilyticus) and Soil (Lysobacter helvus) in South Korea.</title>
        <authorList>
            <person name="Watanabe Y."/>
            <person name="Arakawa K."/>
        </authorList>
    </citation>
    <scope>NUCLEOTIDE SEQUENCE [LARGE SCALE GENOMIC DNA]</scope>
    <source>
        <strain evidence="14 15">KVB24</strain>
    </source>
</reference>
<dbReference type="NCBIfam" id="TIGR01036">
    <property type="entry name" value="pyrD_sub2"/>
    <property type="match status" value="1"/>
</dbReference>
<feature type="active site" description="Nucleophile" evidence="12">
    <location>
        <position position="175"/>
    </location>
</feature>
<dbReference type="PIRSF" id="PIRSF000164">
    <property type="entry name" value="DHO_oxidase"/>
    <property type="match status" value="1"/>
</dbReference>
<evidence type="ECO:0000256" key="4">
    <source>
        <dbReference type="ARBA" id="ARBA00005359"/>
    </source>
</evidence>
<evidence type="ECO:0000256" key="7">
    <source>
        <dbReference type="ARBA" id="ARBA00022643"/>
    </source>
</evidence>
<organism evidence="14 15">
    <name type="scientific">Noviluteimonas caseinilytica</name>
    <dbReference type="NCBI Taxonomy" id="2675101"/>
    <lineage>
        <taxon>Bacteria</taxon>
        <taxon>Pseudomonadati</taxon>
        <taxon>Pseudomonadota</taxon>
        <taxon>Gammaproteobacteria</taxon>
        <taxon>Lysobacterales</taxon>
        <taxon>Lysobacteraceae</taxon>
        <taxon>Noviluteimonas</taxon>
    </lineage>
</organism>
<keyword evidence="9 12" id="KW-0560">Oxidoreductase</keyword>
<keyword evidence="15" id="KW-1185">Reference proteome</keyword>
<evidence type="ECO:0000256" key="6">
    <source>
        <dbReference type="ARBA" id="ARBA00022630"/>
    </source>
</evidence>
<dbReference type="InterPro" id="IPR012135">
    <property type="entry name" value="Dihydroorotate_DH_1_2"/>
</dbReference>
<evidence type="ECO:0000256" key="11">
    <source>
        <dbReference type="ARBA" id="ARBA00048639"/>
    </source>
</evidence>
<dbReference type="Proteomes" id="UP000681317">
    <property type="component" value="Chromosome"/>
</dbReference>
<keyword evidence="6 12" id="KW-0285">Flavoprotein</keyword>
<dbReference type="NCBIfam" id="NF003652">
    <property type="entry name" value="PRK05286.2-5"/>
    <property type="match status" value="1"/>
</dbReference>
<dbReference type="InterPro" id="IPR005720">
    <property type="entry name" value="Dihydroorotate_DH_cat"/>
</dbReference>
<feature type="binding site" evidence="12">
    <location>
        <position position="297"/>
    </location>
    <ligand>
        <name>FMN</name>
        <dbReference type="ChEBI" id="CHEBI:58210"/>
    </ligand>
</feature>
<gene>
    <name evidence="12 14" type="primary">pyrD</name>
    <name evidence="14" type="ORF">LYSCAS_23760</name>
</gene>
<feature type="binding site" evidence="12">
    <location>
        <position position="268"/>
    </location>
    <ligand>
        <name>FMN</name>
        <dbReference type="ChEBI" id="CHEBI:58210"/>
    </ligand>
</feature>
<comment type="cofactor">
    <cofactor evidence="12">
        <name>FMN</name>
        <dbReference type="ChEBI" id="CHEBI:58210"/>
    </cofactor>
    <text evidence="12">Binds 1 FMN per subunit.</text>
</comment>
<dbReference type="CDD" id="cd04738">
    <property type="entry name" value="DHOD_2_like"/>
    <property type="match status" value="1"/>
</dbReference>
<dbReference type="PANTHER" id="PTHR48109:SF4">
    <property type="entry name" value="DIHYDROOROTATE DEHYDROGENASE (QUINONE), MITOCHONDRIAL"/>
    <property type="match status" value="1"/>
</dbReference>
<dbReference type="InterPro" id="IPR013785">
    <property type="entry name" value="Aldolase_TIM"/>
</dbReference>
<dbReference type="InterPro" id="IPR001295">
    <property type="entry name" value="Dihydroorotate_DH_CS"/>
</dbReference>
<feature type="binding site" evidence="12">
    <location>
        <begin position="246"/>
        <end position="247"/>
    </location>
    <ligand>
        <name>substrate</name>
    </ligand>
</feature>
<evidence type="ECO:0000256" key="8">
    <source>
        <dbReference type="ARBA" id="ARBA00022975"/>
    </source>
</evidence>
<dbReference type="HAMAP" id="MF_00225">
    <property type="entry name" value="DHO_dh_type2"/>
    <property type="match status" value="1"/>
</dbReference>
<evidence type="ECO:0000259" key="13">
    <source>
        <dbReference type="Pfam" id="PF01180"/>
    </source>
</evidence>
<dbReference type="PANTHER" id="PTHR48109">
    <property type="entry name" value="DIHYDROOROTATE DEHYDROGENASE (QUINONE), MITOCHONDRIAL-RELATED"/>
    <property type="match status" value="1"/>
</dbReference>
<comment type="subcellular location">
    <subcellularLocation>
        <location evidence="12">Cell membrane</location>
        <topology evidence="12">Peripheral membrane protein</topology>
    </subcellularLocation>
    <subcellularLocation>
        <location evidence="2">Membrane</location>
    </subcellularLocation>
</comment>
<feature type="binding site" evidence="12">
    <location>
        <position position="217"/>
    </location>
    <ligand>
        <name>FMN</name>
        <dbReference type="ChEBI" id="CHEBI:58210"/>
    </ligand>
</feature>
<dbReference type="InterPro" id="IPR050074">
    <property type="entry name" value="DHO_dehydrogenase"/>
</dbReference>
<evidence type="ECO:0000256" key="12">
    <source>
        <dbReference type="HAMAP-Rule" id="MF_00225"/>
    </source>
</evidence>
<dbReference type="EMBL" id="AP024545">
    <property type="protein sequence ID" value="BCT93352.1"/>
    <property type="molecule type" value="Genomic_DNA"/>
</dbReference>